<evidence type="ECO:0000256" key="1">
    <source>
        <dbReference type="SAM" id="MobiDB-lite"/>
    </source>
</evidence>
<sequence>MTKLNTLTLLPSQMVRKDIHCMVHIERHKRYIIRCIEHEYKRDHPLRGRIRLVGLVLLDADRPRQKQGERPRAGREEQEAPPELVGSDEARSAQKWF</sequence>
<evidence type="ECO:0000313" key="2">
    <source>
        <dbReference type="EMBL" id="KZP22998.1"/>
    </source>
</evidence>
<keyword evidence="3" id="KW-1185">Reference proteome</keyword>
<protein>
    <submittedName>
        <fullName evidence="2">Uncharacterized protein</fullName>
    </submittedName>
</protein>
<dbReference type="Proteomes" id="UP000076532">
    <property type="component" value="Unassembled WGS sequence"/>
</dbReference>
<feature type="compositionally biased region" description="Basic and acidic residues" evidence="1">
    <location>
        <begin position="88"/>
        <end position="97"/>
    </location>
</feature>
<dbReference type="AlphaFoldDB" id="A0A166LIQ7"/>
<evidence type="ECO:0000313" key="3">
    <source>
        <dbReference type="Proteomes" id="UP000076532"/>
    </source>
</evidence>
<name>A0A166LIQ7_9AGAM</name>
<accession>A0A166LIQ7</accession>
<dbReference type="EMBL" id="KV417535">
    <property type="protein sequence ID" value="KZP22998.1"/>
    <property type="molecule type" value="Genomic_DNA"/>
</dbReference>
<organism evidence="2 3">
    <name type="scientific">Athelia psychrophila</name>
    <dbReference type="NCBI Taxonomy" id="1759441"/>
    <lineage>
        <taxon>Eukaryota</taxon>
        <taxon>Fungi</taxon>
        <taxon>Dikarya</taxon>
        <taxon>Basidiomycota</taxon>
        <taxon>Agaricomycotina</taxon>
        <taxon>Agaricomycetes</taxon>
        <taxon>Agaricomycetidae</taxon>
        <taxon>Atheliales</taxon>
        <taxon>Atheliaceae</taxon>
        <taxon>Athelia</taxon>
    </lineage>
</organism>
<feature type="compositionally biased region" description="Basic and acidic residues" evidence="1">
    <location>
        <begin position="63"/>
        <end position="78"/>
    </location>
</feature>
<feature type="region of interest" description="Disordered" evidence="1">
    <location>
        <begin position="63"/>
        <end position="97"/>
    </location>
</feature>
<proteinExistence type="predicted"/>
<reference evidence="2 3" key="1">
    <citation type="journal article" date="2016" name="Mol. Biol. Evol.">
        <title>Comparative Genomics of Early-Diverging Mushroom-Forming Fungi Provides Insights into the Origins of Lignocellulose Decay Capabilities.</title>
        <authorList>
            <person name="Nagy L.G."/>
            <person name="Riley R."/>
            <person name="Tritt A."/>
            <person name="Adam C."/>
            <person name="Daum C."/>
            <person name="Floudas D."/>
            <person name="Sun H."/>
            <person name="Yadav J.S."/>
            <person name="Pangilinan J."/>
            <person name="Larsson K.H."/>
            <person name="Matsuura K."/>
            <person name="Barry K."/>
            <person name="Labutti K."/>
            <person name="Kuo R."/>
            <person name="Ohm R.A."/>
            <person name="Bhattacharya S.S."/>
            <person name="Shirouzu T."/>
            <person name="Yoshinaga Y."/>
            <person name="Martin F.M."/>
            <person name="Grigoriev I.V."/>
            <person name="Hibbett D.S."/>
        </authorList>
    </citation>
    <scope>NUCLEOTIDE SEQUENCE [LARGE SCALE GENOMIC DNA]</scope>
    <source>
        <strain evidence="2 3">CBS 109695</strain>
    </source>
</reference>
<gene>
    <name evidence="2" type="ORF">FIBSPDRAFT_858935</name>
</gene>